<organism evidence="1 2">
    <name type="scientific">Candidatus Lloydbacteria bacterium RIFCSPHIGHO2_02_FULL_50_13</name>
    <dbReference type="NCBI Taxonomy" id="1798661"/>
    <lineage>
        <taxon>Bacteria</taxon>
        <taxon>Candidatus Lloydiibacteriota</taxon>
    </lineage>
</organism>
<sequence length="66" mass="7497">MKILEKKPFLVFECVLCHSKLEAEVGDVKGFVDWEGDSSYWVECAVCGSKKYLSYKEVPPKAVKHS</sequence>
<dbReference type="STRING" id="1798661.A3D65_04255"/>
<comment type="caution">
    <text evidence="1">The sequence shown here is derived from an EMBL/GenBank/DDBJ whole genome shotgun (WGS) entry which is preliminary data.</text>
</comment>
<dbReference type="Proteomes" id="UP000177996">
    <property type="component" value="Unassembled WGS sequence"/>
</dbReference>
<proteinExistence type="predicted"/>
<dbReference type="AlphaFoldDB" id="A0A1G2D2L0"/>
<dbReference type="EMBL" id="MHLL01000051">
    <property type="protein sequence ID" value="OGZ07839.1"/>
    <property type="molecule type" value="Genomic_DNA"/>
</dbReference>
<evidence type="ECO:0000313" key="1">
    <source>
        <dbReference type="EMBL" id="OGZ07839.1"/>
    </source>
</evidence>
<reference evidence="1 2" key="1">
    <citation type="journal article" date="2016" name="Nat. Commun.">
        <title>Thousands of microbial genomes shed light on interconnected biogeochemical processes in an aquifer system.</title>
        <authorList>
            <person name="Anantharaman K."/>
            <person name="Brown C.T."/>
            <person name="Hug L.A."/>
            <person name="Sharon I."/>
            <person name="Castelle C.J."/>
            <person name="Probst A.J."/>
            <person name="Thomas B.C."/>
            <person name="Singh A."/>
            <person name="Wilkins M.J."/>
            <person name="Karaoz U."/>
            <person name="Brodie E.L."/>
            <person name="Williams K.H."/>
            <person name="Hubbard S.S."/>
            <person name="Banfield J.F."/>
        </authorList>
    </citation>
    <scope>NUCLEOTIDE SEQUENCE [LARGE SCALE GENOMIC DNA]</scope>
</reference>
<gene>
    <name evidence="1" type="ORF">A3D65_04255</name>
</gene>
<evidence type="ECO:0000313" key="2">
    <source>
        <dbReference type="Proteomes" id="UP000177996"/>
    </source>
</evidence>
<accession>A0A1G2D2L0</accession>
<name>A0A1G2D2L0_9BACT</name>
<protein>
    <submittedName>
        <fullName evidence="1">Uncharacterized protein</fullName>
    </submittedName>
</protein>